<feature type="transmembrane region" description="Helical" evidence="1">
    <location>
        <begin position="147"/>
        <end position="165"/>
    </location>
</feature>
<proteinExistence type="predicted"/>
<feature type="transmembrane region" description="Helical" evidence="1">
    <location>
        <begin position="348"/>
        <end position="368"/>
    </location>
</feature>
<dbReference type="AlphaFoldDB" id="A0A3M9NMZ6"/>
<feature type="transmembrane region" description="Helical" evidence="1">
    <location>
        <begin position="267"/>
        <end position="287"/>
    </location>
</feature>
<keyword evidence="1" id="KW-0812">Transmembrane</keyword>
<reference evidence="2 3" key="1">
    <citation type="submission" date="2018-11" db="EMBL/GenBank/DDBJ databases">
        <title>Draft genome sequence of Ferruginibacter sp. BO-59.</title>
        <authorList>
            <person name="Im W.T."/>
        </authorList>
    </citation>
    <scope>NUCLEOTIDE SEQUENCE [LARGE SCALE GENOMIC DNA]</scope>
    <source>
        <strain evidence="2 3">BO-59</strain>
    </source>
</reference>
<feature type="transmembrane region" description="Helical" evidence="1">
    <location>
        <begin position="87"/>
        <end position="104"/>
    </location>
</feature>
<accession>A0A3M9NMZ6</accession>
<feature type="transmembrane region" description="Helical" evidence="1">
    <location>
        <begin position="124"/>
        <end position="142"/>
    </location>
</feature>
<feature type="transmembrane region" description="Helical" evidence="1">
    <location>
        <begin position="308"/>
        <end position="328"/>
    </location>
</feature>
<feature type="transmembrane region" description="Helical" evidence="1">
    <location>
        <begin position="7"/>
        <end position="25"/>
    </location>
</feature>
<evidence type="ECO:0000313" key="2">
    <source>
        <dbReference type="EMBL" id="RNI39054.1"/>
    </source>
</evidence>
<dbReference type="PANTHER" id="PTHR31061:SF24">
    <property type="entry name" value="LD22376P"/>
    <property type="match status" value="1"/>
</dbReference>
<dbReference type="EMBL" id="RJJR01000002">
    <property type="protein sequence ID" value="RNI39054.1"/>
    <property type="molecule type" value="Genomic_DNA"/>
</dbReference>
<feature type="transmembrane region" description="Helical" evidence="1">
    <location>
        <begin position="204"/>
        <end position="222"/>
    </location>
</feature>
<organism evidence="2 3">
    <name type="scientific">Hanamia caeni</name>
    <dbReference type="NCBI Taxonomy" id="2294116"/>
    <lineage>
        <taxon>Bacteria</taxon>
        <taxon>Pseudomonadati</taxon>
        <taxon>Bacteroidota</taxon>
        <taxon>Chitinophagia</taxon>
        <taxon>Chitinophagales</taxon>
        <taxon>Chitinophagaceae</taxon>
        <taxon>Hanamia</taxon>
    </lineage>
</organism>
<feature type="transmembrane region" description="Helical" evidence="1">
    <location>
        <begin position="45"/>
        <end position="66"/>
    </location>
</feature>
<dbReference type="RefSeq" id="WP_123119618.1">
    <property type="nucleotide sequence ID" value="NZ_RJJR01000002.1"/>
</dbReference>
<keyword evidence="3" id="KW-1185">Reference proteome</keyword>
<keyword evidence="1" id="KW-0472">Membrane</keyword>
<evidence type="ECO:0000313" key="3">
    <source>
        <dbReference type="Proteomes" id="UP000267223"/>
    </source>
</evidence>
<evidence type="ECO:0000256" key="1">
    <source>
        <dbReference type="SAM" id="Phobius"/>
    </source>
</evidence>
<gene>
    <name evidence="2" type="ORF">EFY79_05215</name>
</gene>
<feature type="transmembrane region" description="Helical" evidence="1">
    <location>
        <begin position="234"/>
        <end position="255"/>
    </location>
</feature>
<name>A0A3M9NMZ6_9BACT</name>
<keyword evidence="1" id="KW-1133">Transmembrane helix</keyword>
<dbReference type="PANTHER" id="PTHR31061">
    <property type="entry name" value="LD22376P"/>
    <property type="match status" value="1"/>
</dbReference>
<dbReference type="Proteomes" id="UP000267223">
    <property type="component" value="Unassembled WGS sequence"/>
</dbReference>
<dbReference type="OrthoDB" id="9788724at2"/>
<comment type="caution">
    <text evidence="2">The sequence shown here is derived from an EMBL/GenBank/DDBJ whole genome shotgun (WGS) entry which is preliminary data.</text>
</comment>
<protein>
    <submittedName>
        <fullName evidence="2">DUF5009 domain-containing protein</fullName>
    </submittedName>
</protein>
<sequence length="377" mass="42909">MKPIKERFLALDVFRGMTICFMIIVNTPGSGASPYAPLEHATWFGFTPTDLVFPSFLFAVGNAMSFSQSKYKLISNGAFLKKIVKRTILIFLIGYLMYWFPFFNLDAHGHITAAPMSHTRIMGVLQRIALCYFFGSLIVQYLSKDKVILVSVILLVGYWFILLAFGDANQPYSMIGNAGNYFDKFLMGNDHLYHGEGIPFDPEGWLSTISAIVNVVIGFLAGKFIQEKGKTFECLAKLLLAGALLIFIALCWNLVFPIGKKLWTSPFVLLTSGIDLIWISALVYIIEMSKRKVVRWTEFFMIFGRNPLFIYVLSEIFVVILFMIPIGRESLFGFVNTHFFQLIAPGPFGSFLFAITFMLFCWSIGWWLNKKRIYVKV</sequence>